<evidence type="ECO:0000313" key="2">
    <source>
        <dbReference type="EMBL" id="RDX07884.1"/>
    </source>
</evidence>
<evidence type="ECO:0000259" key="1">
    <source>
        <dbReference type="Pfam" id="PF15515"/>
    </source>
</evidence>
<organism evidence="2 3">
    <name type="scientific">Bifidobacterium longum</name>
    <dbReference type="NCBI Taxonomy" id="216816"/>
    <lineage>
        <taxon>Bacteria</taxon>
        <taxon>Bacillati</taxon>
        <taxon>Actinomycetota</taxon>
        <taxon>Actinomycetes</taxon>
        <taxon>Bifidobacteriales</taxon>
        <taxon>Bifidobacteriaceae</taxon>
        <taxon>Bifidobacterium</taxon>
    </lineage>
</organism>
<dbReference type="InterPro" id="IPR043005">
    <property type="entry name" value="MvaI_BcnI_rec"/>
</dbReference>
<dbReference type="InterPro" id="IPR043004">
    <property type="entry name" value="MvaI_BcnI_cat"/>
</dbReference>
<dbReference type="EMBL" id="NJNR01000036">
    <property type="protein sequence ID" value="RDX07884.1"/>
    <property type="molecule type" value="Genomic_DNA"/>
</dbReference>
<feature type="domain" description="MvaI/BcnI restriction endonuclease" evidence="1">
    <location>
        <begin position="169"/>
        <end position="397"/>
    </location>
</feature>
<name>A0A3D8TYJ3_BIFLN</name>
<accession>A0A3D8TYJ3</accession>
<reference evidence="2 3" key="1">
    <citation type="journal article" date="2017" name="Anaerobe">
        <title>Quantification, isolation and characterization of Bifidobacterium from the vaginal microbiomes of reproductive aged women.</title>
        <authorList>
            <person name="Freitas A.C."/>
            <person name="Hill J.E."/>
        </authorList>
    </citation>
    <scope>NUCLEOTIDE SEQUENCE [LARGE SCALE GENOMIC DNA]</scope>
    <source>
        <strain evidence="2 3">N6D05</strain>
    </source>
</reference>
<dbReference type="CDD" id="cd22347">
    <property type="entry name" value="PDDEXK_nuclease"/>
    <property type="match status" value="1"/>
</dbReference>
<gene>
    <name evidence="2" type="ORF">CE169_07020</name>
</gene>
<proteinExistence type="predicted"/>
<dbReference type="Proteomes" id="UP000257074">
    <property type="component" value="Unassembled WGS sequence"/>
</dbReference>
<protein>
    <recommendedName>
        <fullName evidence="1">MvaI/BcnI restriction endonuclease domain-containing protein</fullName>
    </recommendedName>
</protein>
<dbReference type="AlphaFoldDB" id="A0A3D8TYJ3"/>
<dbReference type="Gene3D" id="3.30.70.3570">
    <property type="entry name" value="MvaI/BcnI restriction endonuclease, recognition domain"/>
    <property type="match status" value="1"/>
</dbReference>
<dbReference type="InterPro" id="IPR029127">
    <property type="entry name" value="MvaI_BcnI"/>
</dbReference>
<dbReference type="Pfam" id="PF15515">
    <property type="entry name" value="MvaI_BcnI"/>
    <property type="match status" value="1"/>
</dbReference>
<dbReference type="Gene3D" id="3.40.210.20">
    <property type="entry name" value="MvaI/BcnI restriction endonuclease, catalytic domain"/>
    <property type="match status" value="1"/>
</dbReference>
<sequence>MMKNEVSMLSMSDTPIERFAPVFARLNTPVAFLVPTPTGYKKSIMDAIAPVRDLLYDSHVHDFQMQPQGSDNKHVVPAFFVQSNGLIETQASLYRPITKKGDPRIWFYDLKKHCHPCNLLALTVIDEAIYVFNLSDPAVADSLLHQDYAYSILQSGDKSSVIEQHLLKLIREINAAGPQRSITPGDPGVGDTLEHALGIQRNNSKNPDYMGIELKTTRLSRNGKLRTPTRSTLFSQVPDVGMPYREIVEKYGKMQVPRGASEARLQLYETFRVSRPNAYGLVLEVNENADRLDMKYQDGDKRSYVASWTMKLLRDRLRTKHPETFWVGATSEIIDGVEYFRYVRVMHTKNPNVSLLAPLIEADKVTLDLAAHFDADGKWRDHGILFKMDKKNFPLLFSDPEEFVF</sequence>
<evidence type="ECO:0000313" key="3">
    <source>
        <dbReference type="Proteomes" id="UP000257074"/>
    </source>
</evidence>
<comment type="caution">
    <text evidence="2">The sequence shown here is derived from an EMBL/GenBank/DDBJ whole genome shotgun (WGS) entry which is preliminary data.</text>
</comment>